<gene>
    <name evidence="2" type="ORF">Tci_914518</name>
</gene>
<accession>A0A699W759</accession>
<name>A0A699W759_TANCI</name>
<organism evidence="2">
    <name type="scientific">Tanacetum cinerariifolium</name>
    <name type="common">Dalmatian daisy</name>
    <name type="synonym">Chrysanthemum cinerariifolium</name>
    <dbReference type="NCBI Taxonomy" id="118510"/>
    <lineage>
        <taxon>Eukaryota</taxon>
        <taxon>Viridiplantae</taxon>
        <taxon>Streptophyta</taxon>
        <taxon>Embryophyta</taxon>
        <taxon>Tracheophyta</taxon>
        <taxon>Spermatophyta</taxon>
        <taxon>Magnoliopsida</taxon>
        <taxon>eudicotyledons</taxon>
        <taxon>Gunneridae</taxon>
        <taxon>Pentapetalae</taxon>
        <taxon>asterids</taxon>
        <taxon>campanulids</taxon>
        <taxon>Asterales</taxon>
        <taxon>Asteraceae</taxon>
        <taxon>Asteroideae</taxon>
        <taxon>Anthemideae</taxon>
        <taxon>Anthemidinae</taxon>
        <taxon>Tanacetum</taxon>
    </lineage>
</organism>
<dbReference type="EMBL" id="BKCJ011576641">
    <property type="protein sequence ID" value="GFD42549.1"/>
    <property type="molecule type" value="Genomic_DNA"/>
</dbReference>
<evidence type="ECO:0000256" key="1">
    <source>
        <dbReference type="SAM" id="MobiDB-lite"/>
    </source>
</evidence>
<protein>
    <recommendedName>
        <fullName evidence="3">Reverse transcriptase domain-containing protein</fullName>
    </recommendedName>
</protein>
<comment type="caution">
    <text evidence="2">The sequence shown here is derived from an EMBL/GenBank/DDBJ whole genome shotgun (WGS) entry which is preliminary data.</text>
</comment>
<dbReference type="AlphaFoldDB" id="A0A699W759"/>
<feature type="compositionally biased region" description="Basic and acidic residues" evidence="1">
    <location>
        <begin position="61"/>
        <end position="71"/>
    </location>
</feature>
<feature type="non-terminal residue" evidence="2">
    <location>
        <position position="120"/>
    </location>
</feature>
<evidence type="ECO:0008006" key="3">
    <source>
        <dbReference type="Google" id="ProtNLM"/>
    </source>
</evidence>
<feature type="compositionally biased region" description="Low complexity" evidence="1">
    <location>
        <begin position="72"/>
        <end position="93"/>
    </location>
</feature>
<proteinExistence type="predicted"/>
<feature type="compositionally biased region" description="Low complexity" evidence="1">
    <location>
        <begin position="102"/>
        <end position="120"/>
    </location>
</feature>
<reference evidence="2" key="1">
    <citation type="journal article" date="2019" name="Sci. Rep.">
        <title>Draft genome of Tanacetum cinerariifolium, the natural source of mosquito coil.</title>
        <authorList>
            <person name="Yamashiro T."/>
            <person name="Shiraishi A."/>
            <person name="Satake H."/>
            <person name="Nakayama K."/>
        </authorList>
    </citation>
    <scope>NUCLEOTIDE SEQUENCE</scope>
</reference>
<evidence type="ECO:0000313" key="2">
    <source>
        <dbReference type="EMBL" id="GFD42549.1"/>
    </source>
</evidence>
<sequence length="120" mass="13844">MCPELVPTERKKIKKYVRGFPERIKGNITSSKPVALHDSINMAHELFDQAVQCRATRIGESNKRKWEDHQRNTNNNNLNNNNNNRNRNNNHHQQQNRRQETARAYAAAPAEGRGYAGNLP</sequence>
<feature type="region of interest" description="Disordered" evidence="1">
    <location>
        <begin position="61"/>
        <end position="120"/>
    </location>
</feature>